<accession>A0A6S6ZJZ4</accession>
<name>A0A6S6ZJZ4_9BURK</name>
<dbReference type="Proteomes" id="UP000494108">
    <property type="component" value="Unassembled WGS sequence"/>
</dbReference>
<dbReference type="GO" id="GO:0016627">
    <property type="term" value="F:oxidoreductase activity, acting on the CH-CH group of donors"/>
    <property type="evidence" value="ECO:0007669"/>
    <property type="project" value="InterPro"/>
</dbReference>
<reference evidence="1 2" key="1">
    <citation type="submission" date="2020-04" db="EMBL/GenBank/DDBJ databases">
        <authorList>
            <person name="De Canck E."/>
        </authorList>
    </citation>
    <scope>NUCLEOTIDE SEQUENCE [LARGE SCALE GENOMIC DNA]</scope>
    <source>
        <strain evidence="1 2">LMG 3431</strain>
    </source>
</reference>
<organism evidence="1 2">
    <name type="scientific">Achromobacter pestifer</name>
    <dbReference type="NCBI Taxonomy" id="1353889"/>
    <lineage>
        <taxon>Bacteria</taxon>
        <taxon>Pseudomonadati</taxon>
        <taxon>Pseudomonadota</taxon>
        <taxon>Betaproteobacteria</taxon>
        <taxon>Burkholderiales</taxon>
        <taxon>Alcaligenaceae</taxon>
        <taxon>Achromobacter</taxon>
    </lineage>
</organism>
<sequence length="313" mass="32353">MQALVNAGYDRLPLPGGGNTLARWRALADVAGVDLSLAKLFEGHTDALAILAELDAPVNPPPRSVWGVWCAEPPTHRVTFSPLADGRVEVTGIKAWCSGAATSSHALVSGWNADGQPGLAAVALQQSGVLILEEDWTAPGMRASATVSVAFQQAVATAVGAPGQYVNRPGFLHGGAGIAACWYGSLEHIVRRMRAGASGDSVDPFRLAHLGAADVILCMARSALRDAAAAIDANPHDSCALATARARLAVEAAAESILSRAARALGAGPLCKEPAFAQAMADLPVFIRQSHAERDQAAHGAAVARLQDSAWTL</sequence>
<dbReference type="InterPro" id="IPR046373">
    <property type="entry name" value="Acyl-CoA_Oxase/DH_mid-dom_sf"/>
</dbReference>
<evidence type="ECO:0008006" key="3">
    <source>
        <dbReference type="Google" id="ProtNLM"/>
    </source>
</evidence>
<evidence type="ECO:0000313" key="2">
    <source>
        <dbReference type="Proteomes" id="UP000494108"/>
    </source>
</evidence>
<protein>
    <recommendedName>
        <fullName evidence="3">Acyl-CoA dehydrogenase</fullName>
    </recommendedName>
</protein>
<dbReference type="InterPro" id="IPR009100">
    <property type="entry name" value="AcylCoA_DH/oxidase_NM_dom_sf"/>
</dbReference>
<evidence type="ECO:0000313" key="1">
    <source>
        <dbReference type="EMBL" id="CAB3627914.1"/>
    </source>
</evidence>
<dbReference type="Gene3D" id="2.40.110.10">
    <property type="entry name" value="Butyryl-CoA Dehydrogenase, subunit A, domain 2"/>
    <property type="match status" value="1"/>
</dbReference>
<dbReference type="SUPFAM" id="SSF56645">
    <property type="entry name" value="Acyl-CoA dehydrogenase NM domain-like"/>
    <property type="match status" value="1"/>
</dbReference>
<keyword evidence="2" id="KW-1185">Reference proteome</keyword>
<gene>
    <name evidence="1" type="ORF">LMG3431_00625</name>
</gene>
<dbReference type="AlphaFoldDB" id="A0A6S6ZJZ4"/>
<dbReference type="EMBL" id="CADIJX010000001">
    <property type="protein sequence ID" value="CAB3627914.1"/>
    <property type="molecule type" value="Genomic_DNA"/>
</dbReference>
<dbReference type="RefSeq" id="WP_246288133.1">
    <property type="nucleotide sequence ID" value="NZ_CADIJX010000001.1"/>
</dbReference>
<proteinExistence type="predicted"/>